<keyword evidence="2" id="KW-1185">Reference proteome</keyword>
<dbReference type="PROSITE" id="PS51257">
    <property type="entry name" value="PROKAR_LIPOPROTEIN"/>
    <property type="match status" value="1"/>
</dbReference>
<evidence type="ECO:0000313" key="2">
    <source>
        <dbReference type="Proteomes" id="UP001597168"/>
    </source>
</evidence>
<sequence>MKAFKACVAVVAVGTLVVACGSSEWSGDVRFKVTDIKPDETLVSGATWPGRVSLDLDQEQPDGASPISAAWTRLDKVPDGTAVGDVLVCTVNQRDDSKLDDAEAVQDIGPCRKA</sequence>
<name>A0ABW3QVL6_9PSEU</name>
<proteinExistence type="predicted"/>
<organism evidence="1 2">
    <name type="scientific">Saccharothrix hoggarensis</name>
    <dbReference type="NCBI Taxonomy" id="913853"/>
    <lineage>
        <taxon>Bacteria</taxon>
        <taxon>Bacillati</taxon>
        <taxon>Actinomycetota</taxon>
        <taxon>Actinomycetes</taxon>
        <taxon>Pseudonocardiales</taxon>
        <taxon>Pseudonocardiaceae</taxon>
        <taxon>Saccharothrix</taxon>
    </lineage>
</organism>
<evidence type="ECO:0000313" key="1">
    <source>
        <dbReference type="EMBL" id="MFD1148686.1"/>
    </source>
</evidence>
<protein>
    <recommendedName>
        <fullName evidence="3">MmpS family membrane protein</fullName>
    </recommendedName>
</protein>
<dbReference type="EMBL" id="JBHTLK010000074">
    <property type="protein sequence ID" value="MFD1148686.1"/>
    <property type="molecule type" value="Genomic_DNA"/>
</dbReference>
<reference evidence="2" key="1">
    <citation type="journal article" date="2019" name="Int. J. Syst. Evol. Microbiol.">
        <title>The Global Catalogue of Microorganisms (GCM) 10K type strain sequencing project: providing services to taxonomists for standard genome sequencing and annotation.</title>
        <authorList>
            <consortium name="The Broad Institute Genomics Platform"/>
            <consortium name="The Broad Institute Genome Sequencing Center for Infectious Disease"/>
            <person name="Wu L."/>
            <person name="Ma J."/>
        </authorList>
    </citation>
    <scope>NUCLEOTIDE SEQUENCE [LARGE SCALE GENOMIC DNA]</scope>
    <source>
        <strain evidence="2">CCUG 60214</strain>
    </source>
</reference>
<gene>
    <name evidence="1" type="ORF">ACFQ3T_16265</name>
</gene>
<dbReference type="Proteomes" id="UP001597168">
    <property type="component" value="Unassembled WGS sequence"/>
</dbReference>
<comment type="caution">
    <text evidence="1">The sequence shown here is derived from an EMBL/GenBank/DDBJ whole genome shotgun (WGS) entry which is preliminary data.</text>
</comment>
<dbReference type="RefSeq" id="WP_380724109.1">
    <property type="nucleotide sequence ID" value="NZ_JBHTLK010000074.1"/>
</dbReference>
<evidence type="ECO:0008006" key="3">
    <source>
        <dbReference type="Google" id="ProtNLM"/>
    </source>
</evidence>
<accession>A0ABW3QVL6</accession>